<comment type="caution">
    <text evidence="3">The sequence shown here is derived from an EMBL/GenBank/DDBJ whole genome shotgun (WGS) entry which is preliminary data.</text>
</comment>
<organism evidence="3 4">
    <name type="scientific">Brachionus calyciflorus</name>
    <dbReference type="NCBI Taxonomy" id="104777"/>
    <lineage>
        <taxon>Eukaryota</taxon>
        <taxon>Metazoa</taxon>
        <taxon>Spiralia</taxon>
        <taxon>Gnathifera</taxon>
        <taxon>Rotifera</taxon>
        <taxon>Eurotatoria</taxon>
        <taxon>Monogononta</taxon>
        <taxon>Pseudotrocha</taxon>
        <taxon>Ploima</taxon>
        <taxon>Brachionidae</taxon>
        <taxon>Brachionus</taxon>
    </lineage>
</organism>
<proteinExistence type="predicted"/>
<dbReference type="OrthoDB" id="1394818at2759"/>
<keyword evidence="1" id="KW-0433">Leucine-rich repeat</keyword>
<dbReference type="SUPFAM" id="SSF52058">
    <property type="entry name" value="L domain-like"/>
    <property type="match status" value="1"/>
</dbReference>
<dbReference type="InterPro" id="IPR050333">
    <property type="entry name" value="SLRP"/>
</dbReference>
<sequence length="573" mass="67764">MDQIPQFIVNINFMNILLYKFPSCFHYDSGIDRKYFERINYDYNQYIEIECEEYYLPIRDHNFNADMLVFFSFMIPKKDYKNHLKNHSNYFMLNYKNRDTESVHSIGFFNNIRILAIKETNIKEIDDELPENLLYVDFSYNLIQNIKPKTFQKTKNLIYLDLSSNYIIKLDLHLNRLSPSNCFVDLKNNTNLNFASLNFLGSKNQNFLIDFRTTSLAMYPKLTNQNLNITFLMVEKFTKFFNITTDSDKRILITEENNCPNFQQDYFPIDDKPMILHMKKCALSEHVKIENYLNLKTIDLSYNSIQYLKEATYPYLIEYINLENNLIQSVHPKTFSNLINLKILNLSRNKIKFLNYIQIDSMLISLIDLRFNFLNSLQEIKFNSKQDIEDVSILLDSNELGNLPNIIGNFKFISKLSITNQSTQALNTLSLNFPKIKSINRIPVIRVFNLSHNNLVQTAPILFCFLEKNYVSKLRIEILDLSNTQLDLKKIDCLRISQLGNDSVLKVKTNKQSLKVSQEEICEPDKHKCELYLEQISRMFKDNDFLEKFDKVLMCVSSIHFLFTCFLIRALFF</sequence>
<dbReference type="AlphaFoldDB" id="A0A813ZD67"/>
<dbReference type="Pfam" id="PF13855">
    <property type="entry name" value="LRR_8"/>
    <property type="match status" value="2"/>
</dbReference>
<dbReference type="Proteomes" id="UP000663879">
    <property type="component" value="Unassembled WGS sequence"/>
</dbReference>
<dbReference type="Gene3D" id="3.80.10.10">
    <property type="entry name" value="Ribonuclease Inhibitor"/>
    <property type="match status" value="2"/>
</dbReference>
<dbReference type="InterPro" id="IPR032675">
    <property type="entry name" value="LRR_dom_sf"/>
</dbReference>
<gene>
    <name evidence="3" type="ORF">OXX778_LOCUS11242</name>
</gene>
<dbReference type="GO" id="GO:0005615">
    <property type="term" value="C:extracellular space"/>
    <property type="evidence" value="ECO:0007669"/>
    <property type="project" value="TreeGrafter"/>
</dbReference>
<dbReference type="EMBL" id="CAJNOC010001879">
    <property type="protein sequence ID" value="CAF0897800.1"/>
    <property type="molecule type" value="Genomic_DNA"/>
</dbReference>
<keyword evidence="4" id="KW-1185">Reference proteome</keyword>
<evidence type="ECO:0000313" key="4">
    <source>
        <dbReference type="Proteomes" id="UP000663879"/>
    </source>
</evidence>
<dbReference type="PROSITE" id="PS51450">
    <property type="entry name" value="LRR"/>
    <property type="match status" value="1"/>
</dbReference>
<name>A0A813ZD67_9BILA</name>
<accession>A0A813ZD67</accession>
<dbReference type="PANTHER" id="PTHR45712:SF22">
    <property type="entry name" value="INSULIN-LIKE GROWTH FACTOR-BINDING PROTEIN COMPLEX ACID LABILE SUBUNIT"/>
    <property type="match status" value="1"/>
</dbReference>
<dbReference type="PANTHER" id="PTHR45712">
    <property type="entry name" value="AGAP008170-PA"/>
    <property type="match status" value="1"/>
</dbReference>
<evidence type="ECO:0000256" key="2">
    <source>
        <dbReference type="ARBA" id="ARBA00022737"/>
    </source>
</evidence>
<dbReference type="InterPro" id="IPR001611">
    <property type="entry name" value="Leu-rich_rpt"/>
</dbReference>
<evidence type="ECO:0000313" key="3">
    <source>
        <dbReference type="EMBL" id="CAF0897800.1"/>
    </source>
</evidence>
<reference evidence="3" key="1">
    <citation type="submission" date="2021-02" db="EMBL/GenBank/DDBJ databases">
        <authorList>
            <person name="Nowell W R."/>
        </authorList>
    </citation>
    <scope>NUCLEOTIDE SEQUENCE</scope>
    <source>
        <strain evidence="3">Ploen Becks lab</strain>
    </source>
</reference>
<keyword evidence="2" id="KW-0677">Repeat</keyword>
<protein>
    <submittedName>
        <fullName evidence="3">Uncharacterized protein</fullName>
    </submittedName>
</protein>
<evidence type="ECO:0000256" key="1">
    <source>
        <dbReference type="ARBA" id="ARBA00022614"/>
    </source>
</evidence>